<evidence type="ECO:0000313" key="3">
    <source>
        <dbReference type="EMBL" id="MFC7291404.1"/>
    </source>
</evidence>
<evidence type="ECO:0000259" key="2">
    <source>
        <dbReference type="Pfam" id="PF04389"/>
    </source>
</evidence>
<gene>
    <name evidence="3" type="ORF">ACFQS8_07245</name>
</gene>
<evidence type="ECO:0000256" key="1">
    <source>
        <dbReference type="SAM" id="SignalP"/>
    </source>
</evidence>
<reference evidence="4" key="1">
    <citation type="journal article" date="2019" name="Int. J. Syst. Evol. Microbiol.">
        <title>The Global Catalogue of Microorganisms (GCM) 10K type strain sequencing project: providing services to taxonomists for standard genome sequencing and annotation.</title>
        <authorList>
            <consortium name="The Broad Institute Genomics Platform"/>
            <consortium name="The Broad Institute Genome Sequencing Center for Infectious Disease"/>
            <person name="Wu L."/>
            <person name="Ma J."/>
        </authorList>
    </citation>
    <scope>NUCLEOTIDE SEQUENCE [LARGE SCALE GENOMIC DNA]</scope>
    <source>
        <strain evidence="4">CCUG 51308</strain>
    </source>
</reference>
<dbReference type="Gene3D" id="3.40.630.10">
    <property type="entry name" value="Zn peptidases"/>
    <property type="match status" value="1"/>
</dbReference>
<dbReference type="RefSeq" id="WP_382166634.1">
    <property type="nucleotide sequence ID" value="NZ_JBHTBR010000004.1"/>
</dbReference>
<dbReference type="InterPro" id="IPR045175">
    <property type="entry name" value="M28_fam"/>
</dbReference>
<accession>A0ABW2IJU1</accession>
<dbReference type="EMBL" id="JBHTBR010000004">
    <property type="protein sequence ID" value="MFC7291404.1"/>
    <property type="molecule type" value="Genomic_DNA"/>
</dbReference>
<keyword evidence="4" id="KW-1185">Reference proteome</keyword>
<organism evidence="3 4">
    <name type="scientific">Hirschia litorea</name>
    <dbReference type="NCBI Taxonomy" id="1199156"/>
    <lineage>
        <taxon>Bacteria</taxon>
        <taxon>Pseudomonadati</taxon>
        <taxon>Pseudomonadota</taxon>
        <taxon>Alphaproteobacteria</taxon>
        <taxon>Hyphomonadales</taxon>
        <taxon>Hyphomonadaceae</taxon>
        <taxon>Hirschia</taxon>
    </lineage>
</organism>
<dbReference type="SUPFAM" id="SSF53187">
    <property type="entry name" value="Zn-dependent exopeptidases"/>
    <property type="match status" value="1"/>
</dbReference>
<dbReference type="Pfam" id="PF04389">
    <property type="entry name" value="Peptidase_M28"/>
    <property type="match status" value="1"/>
</dbReference>
<dbReference type="Gene3D" id="3.50.30.30">
    <property type="match status" value="1"/>
</dbReference>
<feature type="chain" id="PRO_5046007479" evidence="1">
    <location>
        <begin position="20"/>
        <end position="566"/>
    </location>
</feature>
<dbReference type="SUPFAM" id="SSF52025">
    <property type="entry name" value="PA domain"/>
    <property type="match status" value="1"/>
</dbReference>
<feature type="signal peptide" evidence="1">
    <location>
        <begin position="1"/>
        <end position="19"/>
    </location>
</feature>
<dbReference type="PROSITE" id="PS51257">
    <property type="entry name" value="PROKAR_LIPOPROTEIN"/>
    <property type="match status" value="1"/>
</dbReference>
<name>A0ABW2IJU1_9PROT</name>
<dbReference type="InterPro" id="IPR046450">
    <property type="entry name" value="PA_dom_sf"/>
</dbReference>
<dbReference type="PANTHER" id="PTHR12147">
    <property type="entry name" value="METALLOPEPTIDASE M28 FAMILY MEMBER"/>
    <property type="match status" value="1"/>
</dbReference>
<protein>
    <submittedName>
        <fullName evidence="3">M20/M25/M40 family metallo-hydrolase</fullName>
    </submittedName>
</protein>
<feature type="domain" description="Peptidase M28" evidence="2">
    <location>
        <begin position="320"/>
        <end position="534"/>
    </location>
</feature>
<dbReference type="Proteomes" id="UP001596492">
    <property type="component" value="Unassembled WGS sequence"/>
</dbReference>
<dbReference type="CDD" id="cd04820">
    <property type="entry name" value="PA_M28_1_1"/>
    <property type="match status" value="1"/>
</dbReference>
<dbReference type="PANTHER" id="PTHR12147:SF26">
    <property type="entry name" value="PEPTIDASE M28 DOMAIN-CONTAINING PROTEIN"/>
    <property type="match status" value="1"/>
</dbReference>
<evidence type="ECO:0000313" key="4">
    <source>
        <dbReference type="Proteomes" id="UP001596492"/>
    </source>
</evidence>
<dbReference type="InterPro" id="IPR007484">
    <property type="entry name" value="Peptidase_M28"/>
</dbReference>
<sequence>MKLKSIIALSAAALLSACASVVNEGEQKTTSVTDASSTETAEVALQEVLTPRAARIKADIAYLADDKLEGREAGSAGHALAVEYVIDQFKQIGVAPKGENGGYTQSVPLMSIVRDEDGNHLSINTIDGEPVDLIEGEDFVVYASSHSAQNSITAPVVFAGYGVVAPEHGLTPYDDLDVKGKIVAILSGTPGGIQTEERAYYGAQISREMSERGAIGVISIETPKSAKRRPFAQSVKNATSSKSMKWIDKDGAPFTTSPNIQASAYVSDAGAVKLFAGSQQSWDEIRAIIEDEEAKVDSFELPITATITQKSTHAEISSDNVIGIIEGSDPDLKNEVIVLSAHVDHIGITQKSMKKDVINNGALDNAAGVATLLEAARIIKAGDAPRRTILFTVVTAEEKGLLGAQYFVQNPTIDRERIVANVNLDMPVLTYDFTDVVAFGGERSTMKSAIEDAITEFGVTLGEDPFPSQGLFTRSDHYRFVEAGVPSVFLATGFENGGKEAWSNHFANNYHKPSDELDNGLLFNAADKFASINAKIALTLANQDVRPMWMKGDFFALKFNGVMQSE</sequence>
<keyword evidence="1" id="KW-0732">Signal</keyword>
<comment type="caution">
    <text evidence="3">The sequence shown here is derived from an EMBL/GenBank/DDBJ whole genome shotgun (WGS) entry which is preliminary data.</text>
</comment>
<proteinExistence type="predicted"/>